<keyword evidence="3" id="KW-1185">Reference proteome</keyword>
<sequence>MRRYAAHRGIEIVRTYVDAGRSGLNIEGRSGLQQLIADIESGTADFSVVLVYDISRWGRFQDADESAFYEYRCRRA</sequence>
<proteinExistence type="predicted"/>
<gene>
    <name evidence="2" type="ORF">CH341_33055</name>
</gene>
<organism evidence="2 3">
    <name type="scientific">Rhodoplanes roseus</name>
    <dbReference type="NCBI Taxonomy" id="29409"/>
    <lineage>
        <taxon>Bacteria</taxon>
        <taxon>Pseudomonadati</taxon>
        <taxon>Pseudomonadota</taxon>
        <taxon>Alphaproteobacteria</taxon>
        <taxon>Hyphomicrobiales</taxon>
        <taxon>Nitrobacteraceae</taxon>
        <taxon>Rhodoplanes</taxon>
    </lineage>
</organism>
<dbReference type="InterPro" id="IPR036162">
    <property type="entry name" value="Resolvase-like_N_sf"/>
</dbReference>
<dbReference type="CDD" id="cd00338">
    <property type="entry name" value="Ser_Recombinase"/>
    <property type="match status" value="1"/>
</dbReference>
<dbReference type="EMBL" id="NPEX01001004">
    <property type="protein sequence ID" value="RAI30682.1"/>
    <property type="molecule type" value="Genomic_DNA"/>
</dbReference>
<evidence type="ECO:0000313" key="3">
    <source>
        <dbReference type="Proteomes" id="UP000249130"/>
    </source>
</evidence>
<evidence type="ECO:0000313" key="2">
    <source>
        <dbReference type="EMBL" id="RAI30682.1"/>
    </source>
</evidence>
<dbReference type="AlphaFoldDB" id="A0A327K068"/>
<dbReference type="PANTHER" id="PTHR30461:SF23">
    <property type="entry name" value="DNA RECOMBINASE-RELATED"/>
    <property type="match status" value="1"/>
</dbReference>
<dbReference type="GO" id="GO:0003677">
    <property type="term" value="F:DNA binding"/>
    <property type="evidence" value="ECO:0007669"/>
    <property type="project" value="InterPro"/>
</dbReference>
<evidence type="ECO:0000259" key="1">
    <source>
        <dbReference type="PROSITE" id="PS51736"/>
    </source>
</evidence>
<dbReference type="InterPro" id="IPR050639">
    <property type="entry name" value="SSR_resolvase"/>
</dbReference>
<dbReference type="Proteomes" id="UP000249130">
    <property type="component" value="Unassembled WGS sequence"/>
</dbReference>
<dbReference type="SUPFAM" id="SSF53041">
    <property type="entry name" value="Resolvase-like"/>
    <property type="match status" value="1"/>
</dbReference>
<dbReference type="PROSITE" id="PS51736">
    <property type="entry name" value="RECOMBINASES_3"/>
    <property type="match status" value="1"/>
</dbReference>
<dbReference type="Pfam" id="PF00239">
    <property type="entry name" value="Resolvase"/>
    <property type="match status" value="1"/>
</dbReference>
<dbReference type="PANTHER" id="PTHR30461">
    <property type="entry name" value="DNA-INVERTASE FROM LAMBDOID PROPHAGE"/>
    <property type="match status" value="1"/>
</dbReference>
<accession>A0A327K068</accession>
<dbReference type="InterPro" id="IPR006119">
    <property type="entry name" value="Resolv_N"/>
</dbReference>
<dbReference type="Gene3D" id="3.40.50.1390">
    <property type="entry name" value="Resolvase, N-terminal catalytic domain"/>
    <property type="match status" value="1"/>
</dbReference>
<feature type="domain" description="Resolvase/invertase-type recombinase catalytic" evidence="1">
    <location>
        <begin position="1"/>
        <end position="76"/>
    </location>
</feature>
<reference evidence="2 3" key="1">
    <citation type="submission" date="2017-07" db="EMBL/GenBank/DDBJ databases">
        <title>Draft Genome Sequences of Select Purple Nonsulfur Bacteria.</title>
        <authorList>
            <person name="Lasarre B."/>
            <person name="Mckinlay J.B."/>
        </authorList>
    </citation>
    <scope>NUCLEOTIDE SEQUENCE [LARGE SCALE GENOMIC DNA]</scope>
    <source>
        <strain evidence="2 3">DSM 5909</strain>
    </source>
</reference>
<comment type="caution">
    <text evidence="2">The sequence shown here is derived from an EMBL/GenBank/DDBJ whole genome shotgun (WGS) entry which is preliminary data.</text>
</comment>
<dbReference type="GO" id="GO:0000150">
    <property type="term" value="F:DNA strand exchange activity"/>
    <property type="evidence" value="ECO:0007669"/>
    <property type="project" value="InterPro"/>
</dbReference>
<name>A0A327K068_9BRAD</name>
<protein>
    <submittedName>
        <fullName evidence="2">Recombinase family protein</fullName>
    </submittedName>
</protein>
<feature type="non-terminal residue" evidence="2">
    <location>
        <position position="76"/>
    </location>
</feature>